<protein>
    <submittedName>
        <fullName evidence="1">Uncharacterized protein</fullName>
    </submittedName>
</protein>
<keyword evidence="2" id="KW-1185">Reference proteome</keyword>
<name>A0ABV3ZMZ1_9BACT</name>
<accession>A0ABV3ZMZ1</accession>
<dbReference type="RefSeq" id="WP_369332667.1">
    <property type="nucleotide sequence ID" value="NZ_JAULBC010000015.1"/>
</dbReference>
<evidence type="ECO:0000313" key="2">
    <source>
        <dbReference type="Proteomes" id="UP001560573"/>
    </source>
</evidence>
<proteinExistence type="predicted"/>
<organism evidence="1 2">
    <name type="scientific">Danxiaibacter flavus</name>
    <dbReference type="NCBI Taxonomy" id="3049108"/>
    <lineage>
        <taxon>Bacteria</taxon>
        <taxon>Pseudomonadati</taxon>
        <taxon>Bacteroidota</taxon>
        <taxon>Chitinophagia</taxon>
        <taxon>Chitinophagales</taxon>
        <taxon>Chitinophagaceae</taxon>
        <taxon>Danxiaibacter</taxon>
    </lineage>
</organism>
<reference evidence="1 2" key="1">
    <citation type="submission" date="2023-07" db="EMBL/GenBank/DDBJ databases">
        <authorList>
            <person name="Lian W.-H."/>
        </authorList>
    </citation>
    <scope>NUCLEOTIDE SEQUENCE [LARGE SCALE GENOMIC DNA]</scope>
    <source>
        <strain evidence="1 2">SYSU DXS3180</strain>
    </source>
</reference>
<dbReference type="Proteomes" id="UP001560573">
    <property type="component" value="Unassembled WGS sequence"/>
</dbReference>
<evidence type="ECO:0000313" key="1">
    <source>
        <dbReference type="EMBL" id="MEX6691251.1"/>
    </source>
</evidence>
<comment type="caution">
    <text evidence="1">The sequence shown here is derived from an EMBL/GenBank/DDBJ whole genome shotgun (WGS) entry which is preliminary data.</text>
</comment>
<gene>
    <name evidence="1" type="ORF">QTN47_27325</name>
</gene>
<sequence>MKYVAIGNIENVELAGCLDITNTRGNYVTVVNRLELLLALSSSRFHANKIVSSIQAEAKASFLPFHEYVINELQHEFRLANRLKHNEKYENEVLSKWSKTIILRYNVEVAEEFLGLIKTNRANRKR</sequence>
<dbReference type="EMBL" id="JAULBC010000015">
    <property type="protein sequence ID" value="MEX6691251.1"/>
    <property type="molecule type" value="Genomic_DNA"/>
</dbReference>